<keyword evidence="1" id="KW-0732">Signal</keyword>
<dbReference type="Proteomes" id="UP000885931">
    <property type="component" value="Unassembled WGS sequence"/>
</dbReference>
<gene>
    <name evidence="2" type="ORF">ENG67_01935</name>
</gene>
<feature type="signal peptide" evidence="1">
    <location>
        <begin position="1"/>
        <end position="24"/>
    </location>
</feature>
<dbReference type="AlphaFoldDB" id="A0A7C1BD90"/>
<dbReference type="PROSITE" id="PS51257">
    <property type="entry name" value="PROKAR_LIPOPROTEIN"/>
    <property type="match status" value="1"/>
</dbReference>
<proteinExistence type="predicted"/>
<evidence type="ECO:0000313" key="2">
    <source>
        <dbReference type="EMBL" id="HDM89949.1"/>
    </source>
</evidence>
<evidence type="ECO:0008006" key="3">
    <source>
        <dbReference type="Google" id="ProtNLM"/>
    </source>
</evidence>
<evidence type="ECO:0000256" key="1">
    <source>
        <dbReference type="SAM" id="SignalP"/>
    </source>
</evidence>
<feature type="chain" id="PRO_5027781421" description="Carboxypeptidase regulatory-like domain-containing protein" evidence="1">
    <location>
        <begin position="25"/>
        <end position="135"/>
    </location>
</feature>
<dbReference type="EMBL" id="DRBW01000073">
    <property type="protein sequence ID" value="HDM89949.1"/>
    <property type="molecule type" value="Genomic_DNA"/>
</dbReference>
<comment type="caution">
    <text evidence="2">The sequence shown here is derived from an EMBL/GenBank/DDBJ whole genome shotgun (WGS) entry which is preliminary data.</text>
</comment>
<reference evidence="2" key="1">
    <citation type="journal article" date="2020" name="mSystems">
        <title>Genome- and Community-Level Interaction Insights into Carbon Utilization and Element Cycling Functions of Hydrothermarchaeota in Hydrothermal Sediment.</title>
        <authorList>
            <person name="Zhou Z."/>
            <person name="Liu Y."/>
            <person name="Xu W."/>
            <person name="Pan J."/>
            <person name="Luo Z.H."/>
            <person name="Li M."/>
        </authorList>
    </citation>
    <scope>NUCLEOTIDE SEQUENCE [LARGE SCALE GENOMIC DNA]</scope>
    <source>
        <strain evidence="2">HyVt-237</strain>
    </source>
</reference>
<protein>
    <recommendedName>
        <fullName evidence="3">Carboxypeptidase regulatory-like domain-containing protein</fullName>
    </recommendedName>
</protein>
<organism evidence="2">
    <name type="scientific">candidate division WOR-3 bacterium</name>
    <dbReference type="NCBI Taxonomy" id="2052148"/>
    <lineage>
        <taxon>Bacteria</taxon>
        <taxon>Bacteria division WOR-3</taxon>
    </lineage>
</organism>
<name>A0A7C1BD90_UNCW3</name>
<sequence length="135" mass="15245">MKTRVYLGLIASLVIALLVGGCQQSEDNPVNTVVRGYVYTDSTFTEPVESVFVIVRVDDASLVPDYTSYTDSTGKYDVAFYLGHTYECSFSYKYYAKVNLIFTYEGKTYMTPDYYLELGEEYDLPPVHLGLFASP</sequence>
<accession>A0A7C1BD90</accession>